<sequence>MKLASNFRQIIIYQLQLNTPYKNFPRCGDLAPPGPPSGATPDSRTKDYTNGKYCWKVWIHPNRYSRLAQEPWIESPCNGRRHLPEISTDGCQNRNHIPLDLDGGSQVS</sequence>
<evidence type="ECO:0000313" key="2">
    <source>
        <dbReference type="EMBL" id="GBN39544.1"/>
    </source>
</evidence>
<protein>
    <submittedName>
        <fullName evidence="2">Uncharacterized protein</fullName>
    </submittedName>
</protein>
<evidence type="ECO:0000313" key="3">
    <source>
        <dbReference type="Proteomes" id="UP000499080"/>
    </source>
</evidence>
<feature type="region of interest" description="Disordered" evidence="1">
    <location>
        <begin position="88"/>
        <end position="108"/>
    </location>
</feature>
<comment type="caution">
    <text evidence="2">The sequence shown here is derived from an EMBL/GenBank/DDBJ whole genome shotgun (WGS) entry which is preliminary data.</text>
</comment>
<dbReference type="EMBL" id="BGPR01009364">
    <property type="protein sequence ID" value="GBN39544.1"/>
    <property type="molecule type" value="Genomic_DNA"/>
</dbReference>
<evidence type="ECO:0000256" key="1">
    <source>
        <dbReference type="SAM" id="MobiDB-lite"/>
    </source>
</evidence>
<gene>
    <name evidence="2" type="ORF">AVEN_257893_1</name>
</gene>
<feature type="region of interest" description="Disordered" evidence="1">
    <location>
        <begin position="26"/>
        <end position="45"/>
    </location>
</feature>
<keyword evidence="3" id="KW-1185">Reference proteome</keyword>
<dbReference type="Proteomes" id="UP000499080">
    <property type="component" value="Unassembled WGS sequence"/>
</dbReference>
<proteinExistence type="predicted"/>
<organism evidence="2 3">
    <name type="scientific">Araneus ventricosus</name>
    <name type="common">Orbweaver spider</name>
    <name type="synonym">Epeira ventricosa</name>
    <dbReference type="NCBI Taxonomy" id="182803"/>
    <lineage>
        <taxon>Eukaryota</taxon>
        <taxon>Metazoa</taxon>
        <taxon>Ecdysozoa</taxon>
        <taxon>Arthropoda</taxon>
        <taxon>Chelicerata</taxon>
        <taxon>Arachnida</taxon>
        <taxon>Araneae</taxon>
        <taxon>Araneomorphae</taxon>
        <taxon>Entelegynae</taxon>
        <taxon>Araneoidea</taxon>
        <taxon>Araneidae</taxon>
        <taxon>Araneus</taxon>
    </lineage>
</organism>
<accession>A0A4Y2NL27</accession>
<dbReference type="AlphaFoldDB" id="A0A4Y2NL27"/>
<reference evidence="2 3" key="1">
    <citation type="journal article" date="2019" name="Sci. Rep.">
        <title>Orb-weaving spider Araneus ventricosus genome elucidates the spidroin gene catalogue.</title>
        <authorList>
            <person name="Kono N."/>
            <person name="Nakamura H."/>
            <person name="Ohtoshi R."/>
            <person name="Moran D.A.P."/>
            <person name="Shinohara A."/>
            <person name="Yoshida Y."/>
            <person name="Fujiwara M."/>
            <person name="Mori M."/>
            <person name="Tomita M."/>
            <person name="Arakawa K."/>
        </authorList>
    </citation>
    <scope>NUCLEOTIDE SEQUENCE [LARGE SCALE GENOMIC DNA]</scope>
</reference>
<name>A0A4Y2NL27_ARAVE</name>